<keyword evidence="2" id="KW-1185">Reference proteome</keyword>
<name>A0ABW6LT57_9ACTN</name>
<sequence>MAIDVVDAVRLAKANRRRDRRLLECQEELDQRAVDENAALQKARQTLFDEALLPFRDAFRRLKGVDLVELTAIERPAAGSKVGIGPRQPRKSAVTVAAVSALAGAALLVVGGPPLVGYVAEAGAYRAVRTFGSASTGRAIKRLSGAAARNATEAWFGRGPVAAGGGGRAAGKRVLSEIHATSANLTRNAIVKWQIQTLGDGEREKARDLDRRETAMSEAQDAASALHERSKDMQRVLQDLQFTLVRRLPSFTALVEECDDLARYDFRRRSEVATMVDLDGLAVMVMNCPIIDAEERMTEGSGRVIAAVEARLRAMQTE</sequence>
<dbReference type="EMBL" id="JBIAHM010000001">
    <property type="protein sequence ID" value="MFE9597094.1"/>
    <property type="molecule type" value="Genomic_DNA"/>
</dbReference>
<gene>
    <name evidence="1" type="ORF">ACFYNQ_00780</name>
</gene>
<dbReference type="Proteomes" id="UP001601303">
    <property type="component" value="Unassembled WGS sequence"/>
</dbReference>
<evidence type="ECO:0000313" key="1">
    <source>
        <dbReference type="EMBL" id="MFE9597094.1"/>
    </source>
</evidence>
<protein>
    <submittedName>
        <fullName evidence="1">Uncharacterized protein</fullName>
    </submittedName>
</protein>
<organism evidence="1 2">
    <name type="scientific">Streptomyces hokutonensis</name>
    <dbReference type="NCBI Taxonomy" id="1306990"/>
    <lineage>
        <taxon>Bacteria</taxon>
        <taxon>Bacillati</taxon>
        <taxon>Actinomycetota</taxon>
        <taxon>Actinomycetes</taxon>
        <taxon>Kitasatosporales</taxon>
        <taxon>Streptomycetaceae</taxon>
        <taxon>Streptomyces</taxon>
    </lineage>
</organism>
<comment type="caution">
    <text evidence="1">The sequence shown here is derived from an EMBL/GenBank/DDBJ whole genome shotgun (WGS) entry which is preliminary data.</text>
</comment>
<proteinExistence type="predicted"/>
<accession>A0ABW6LT57</accession>
<reference evidence="1 2" key="1">
    <citation type="submission" date="2024-10" db="EMBL/GenBank/DDBJ databases">
        <title>The Natural Products Discovery Center: Release of the First 8490 Sequenced Strains for Exploring Actinobacteria Biosynthetic Diversity.</title>
        <authorList>
            <person name="Kalkreuter E."/>
            <person name="Kautsar S.A."/>
            <person name="Yang D."/>
            <person name="Bader C.D."/>
            <person name="Teijaro C.N."/>
            <person name="Fluegel L."/>
            <person name="Davis C.M."/>
            <person name="Simpson J.R."/>
            <person name="Lauterbach L."/>
            <person name="Steele A.D."/>
            <person name="Gui C."/>
            <person name="Meng S."/>
            <person name="Li G."/>
            <person name="Viehrig K."/>
            <person name="Ye F."/>
            <person name="Su P."/>
            <person name="Kiefer A.F."/>
            <person name="Nichols A."/>
            <person name="Cepeda A.J."/>
            <person name="Yan W."/>
            <person name="Fan B."/>
            <person name="Jiang Y."/>
            <person name="Adhikari A."/>
            <person name="Zheng C.-J."/>
            <person name="Schuster L."/>
            <person name="Cowan T.M."/>
            <person name="Smanski M.J."/>
            <person name="Chevrette M.G."/>
            <person name="De Carvalho L.P.S."/>
            <person name="Shen B."/>
        </authorList>
    </citation>
    <scope>NUCLEOTIDE SEQUENCE [LARGE SCALE GENOMIC DNA]</scope>
    <source>
        <strain evidence="1 2">NPDC006488</strain>
    </source>
</reference>
<evidence type="ECO:0000313" key="2">
    <source>
        <dbReference type="Proteomes" id="UP001601303"/>
    </source>
</evidence>
<dbReference type="RefSeq" id="WP_388101479.1">
    <property type="nucleotide sequence ID" value="NZ_JBIAHM010000001.1"/>
</dbReference>